<accession>A0ACD5G9Y4</accession>
<protein>
    <submittedName>
        <fullName evidence="1">Uncharacterized protein</fullName>
    </submittedName>
</protein>
<name>A0ACD5G9Y4_ECOLX</name>
<reference evidence="1" key="1">
    <citation type="submission" date="2025-01" db="EMBL/GenBank/DDBJ databases">
        <authorList>
            <person name="Sun R."/>
            <person name="Lian X."/>
        </authorList>
    </citation>
    <scope>NUCLEOTIDE SEQUENCE</scope>
    <source>
        <strain evidence="1">PS2Canimalfeces12</strain>
    </source>
</reference>
<proteinExistence type="predicted"/>
<dbReference type="EMBL" id="CP180600">
    <property type="protein sequence ID" value="XOW91322.1"/>
    <property type="molecule type" value="Genomic_DNA"/>
</dbReference>
<sequence>MRMWELLPSKIKYGISTIISIIVFLFFLEFLGQPVLKSVSYTITTITILAFIFGKYLWKYFYIDYLKHKFCPDFNGRWIGKIESNYSGGTKVEFPLEIKADFFSIKMKGNTTIGRTYSNYCKVVRAEDDSFELVYMFKVFNDTPSITDTSFYEGAARLRVIDIKTMNMKGVFWTNRCWENGKNTAGIIELSKEV</sequence>
<organism evidence="1 2">
    <name type="scientific">Escherichia coli</name>
    <dbReference type="NCBI Taxonomy" id="562"/>
    <lineage>
        <taxon>Bacteria</taxon>
        <taxon>Pseudomonadati</taxon>
        <taxon>Pseudomonadota</taxon>
        <taxon>Gammaproteobacteria</taxon>
        <taxon>Enterobacterales</taxon>
        <taxon>Enterobacteriaceae</taxon>
        <taxon>Escherichia</taxon>
    </lineage>
</organism>
<evidence type="ECO:0000313" key="1">
    <source>
        <dbReference type="EMBL" id="XOW91322.1"/>
    </source>
</evidence>
<evidence type="ECO:0000313" key="2">
    <source>
        <dbReference type="Proteomes" id="UP001481170"/>
    </source>
</evidence>
<dbReference type="Proteomes" id="UP001481170">
    <property type="component" value="Chromosome"/>
</dbReference>
<gene>
    <name evidence="1" type="ORF">ABTZ31_019070</name>
</gene>